<dbReference type="HOGENOM" id="CLU_051036_0_0_1"/>
<keyword evidence="1" id="KW-0539">Nucleus</keyword>
<dbReference type="GeneID" id="11521467"/>
<dbReference type="RefSeq" id="XP_003650612.1">
    <property type="nucleotide sequence ID" value="XM_003650564.1"/>
</dbReference>
<feature type="region of interest" description="Disordered" evidence="2">
    <location>
        <begin position="1"/>
        <end position="24"/>
    </location>
</feature>
<evidence type="ECO:0000313" key="4">
    <source>
        <dbReference type="EMBL" id="AEO64276.1"/>
    </source>
</evidence>
<keyword evidence="5" id="KW-1185">Reference proteome</keyword>
<proteinExistence type="predicted"/>
<feature type="compositionally biased region" description="Low complexity" evidence="2">
    <location>
        <begin position="331"/>
        <end position="341"/>
    </location>
</feature>
<evidence type="ECO:0000256" key="2">
    <source>
        <dbReference type="SAM" id="MobiDB-lite"/>
    </source>
</evidence>
<dbReference type="PROSITE" id="PS50048">
    <property type="entry name" value="ZN2_CY6_FUNGAL_2"/>
    <property type="match status" value="1"/>
</dbReference>
<dbReference type="STRING" id="578455.G2QS87"/>
<dbReference type="Gene3D" id="4.10.240.10">
    <property type="entry name" value="Zn(2)-C6 fungal-type DNA-binding domain"/>
    <property type="match status" value="1"/>
</dbReference>
<feature type="domain" description="Zn(2)-C6 fungal-type" evidence="3">
    <location>
        <begin position="25"/>
        <end position="54"/>
    </location>
</feature>
<evidence type="ECO:0000259" key="3">
    <source>
        <dbReference type="PROSITE" id="PS50048"/>
    </source>
</evidence>
<dbReference type="AlphaFoldDB" id="G2QS87"/>
<organism evidence="4 5">
    <name type="scientific">Thermothielavioides terrestris (strain ATCC 38088 / NRRL 8126)</name>
    <name type="common">Thielavia terrestris</name>
    <dbReference type="NCBI Taxonomy" id="578455"/>
    <lineage>
        <taxon>Eukaryota</taxon>
        <taxon>Fungi</taxon>
        <taxon>Dikarya</taxon>
        <taxon>Ascomycota</taxon>
        <taxon>Pezizomycotina</taxon>
        <taxon>Sordariomycetes</taxon>
        <taxon>Sordariomycetidae</taxon>
        <taxon>Sordariales</taxon>
        <taxon>Chaetomiaceae</taxon>
        <taxon>Thermothielavioides</taxon>
        <taxon>Thermothielavioides terrestris</taxon>
    </lineage>
</organism>
<feature type="compositionally biased region" description="Low complexity" evidence="2">
    <location>
        <begin position="197"/>
        <end position="214"/>
    </location>
</feature>
<dbReference type="eggNOG" id="ENOG502R67I">
    <property type="taxonomic scope" value="Eukaryota"/>
</dbReference>
<dbReference type="GO" id="GO:0000981">
    <property type="term" value="F:DNA-binding transcription factor activity, RNA polymerase II-specific"/>
    <property type="evidence" value="ECO:0007669"/>
    <property type="project" value="InterPro"/>
</dbReference>
<evidence type="ECO:0000256" key="1">
    <source>
        <dbReference type="ARBA" id="ARBA00023242"/>
    </source>
</evidence>
<dbReference type="SUPFAM" id="SSF57701">
    <property type="entry name" value="Zn2/Cys6 DNA-binding domain"/>
    <property type="match status" value="1"/>
</dbReference>
<name>G2QS87_THETT</name>
<evidence type="ECO:0000313" key="5">
    <source>
        <dbReference type="Proteomes" id="UP000008181"/>
    </source>
</evidence>
<protein>
    <recommendedName>
        <fullName evidence="3">Zn(2)-C6 fungal-type domain-containing protein</fullName>
    </recommendedName>
</protein>
<feature type="region of interest" description="Disordered" evidence="2">
    <location>
        <begin position="53"/>
        <end position="124"/>
    </location>
</feature>
<dbReference type="Proteomes" id="UP000008181">
    <property type="component" value="Chromosome 1"/>
</dbReference>
<dbReference type="KEGG" id="ttt:THITE_2110249"/>
<feature type="region of interest" description="Disordered" evidence="2">
    <location>
        <begin position="314"/>
        <end position="366"/>
    </location>
</feature>
<accession>G2QS87</accession>
<feature type="region of interest" description="Disordered" evidence="2">
    <location>
        <begin position="177"/>
        <end position="223"/>
    </location>
</feature>
<dbReference type="EMBL" id="CP003009">
    <property type="protein sequence ID" value="AEO64276.1"/>
    <property type="molecule type" value="Genomic_DNA"/>
</dbReference>
<dbReference type="SMART" id="SM00066">
    <property type="entry name" value="GAL4"/>
    <property type="match status" value="1"/>
</dbReference>
<dbReference type="OrthoDB" id="4356994at2759"/>
<dbReference type="InterPro" id="IPR001138">
    <property type="entry name" value="Zn2Cys6_DnaBD"/>
</dbReference>
<dbReference type="InterPro" id="IPR036864">
    <property type="entry name" value="Zn2-C6_fun-type_DNA-bd_sf"/>
</dbReference>
<reference evidence="4 5" key="1">
    <citation type="journal article" date="2011" name="Nat. Biotechnol.">
        <title>Comparative genomic analysis of the thermophilic biomass-degrading fungi Myceliophthora thermophila and Thielavia terrestris.</title>
        <authorList>
            <person name="Berka R.M."/>
            <person name="Grigoriev I.V."/>
            <person name="Otillar R."/>
            <person name="Salamov A."/>
            <person name="Grimwood J."/>
            <person name="Reid I."/>
            <person name="Ishmael N."/>
            <person name="John T."/>
            <person name="Darmond C."/>
            <person name="Moisan M.-C."/>
            <person name="Henrissat B."/>
            <person name="Coutinho P.M."/>
            <person name="Lombard V."/>
            <person name="Natvig D.O."/>
            <person name="Lindquist E."/>
            <person name="Schmutz J."/>
            <person name="Lucas S."/>
            <person name="Harris P."/>
            <person name="Powlowski J."/>
            <person name="Bellemare A."/>
            <person name="Taylor D."/>
            <person name="Butler G."/>
            <person name="de Vries R.P."/>
            <person name="Allijn I.E."/>
            <person name="van den Brink J."/>
            <person name="Ushinsky S."/>
            <person name="Storms R."/>
            <person name="Powell A.J."/>
            <person name="Paulsen I.T."/>
            <person name="Elbourne L.D.H."/>
            <person name="Baker S.E."/>
            <person name="Magnuson J."/>
            <person name="LaBoissiere S."/>
            <person name="Clutterbuck A.J."/>
            <person name="Martinez D."/>
            <person name="Wogulis M."/>
            <person name="de Leon A.L."/>
            <person name="Rey M.W."/>
            <person name="Tsang A."/>
        </authorList>
    </citation>
    <scope>NUCLEOTIDE SEQUENCE [LARGE SCALE GENOMIC DNA]</scope>
    <source>
        <strain evidence="5">ATCC 38088 / NRRL 8126</strain>
    </source>
</reference>
<dbReference type="GO" id="GO:0008270">
    <property type="term" value="F:zinc ion binding"/>
    <property type="evidence" value="ECO:0007669"/>
    <property type="project" value="InterPro"/>
</dbReference>
<sequence>MEQVARRNAGPGVSRDRAHLARRPACVACQTKKLRCTGSLRRCDRCRARGVECVPAPSSRRKRSSQPSSSSRPALEKLGDAPPELVDPVRSSHSGDVFPADGSDLRSSKPPQPPGSTALGTSAGADLLGGDSFGCGFALEDPGDEDWAAGHTDTAPVGVADRLHIEGDELVEAQSGIGITNSGGRDIHQLNESPEDALGSSTSTAAAQSSALSGVTPPPNANRTSSASCSCLGDLVRVVQQLDDDEFRLKTMSLDQVLQLQKWLVFQCCRPLDCPDCLDLPTVHTVQLIICERLTEMFECIHLRIKRTGAILSGRLPSSDPSSAQPTPSPDSHTASASALSDHSHDPVPPVPPPPPPPSASAAAARAAFGSKPLPAQLFCGLSGRAANRALCSPLMFSDELRAQYSDEEQAHMIRVLLRLQVKYFQKLLLRVESTRQVAESRARRSRVQSMMARLAQAAADIEVALRVVFQALSAGGGQ</sequence>
<gene>
    <name evidence="4" type="ORF">THITE_2110249</name>
</gene>
<dbReference type="CDD" id="cd00067">
    <property type="entry name" value="GAL4"/>
    <property type="match status" value="1"/>
</dbReference>
<feature type="compositionally biased region" description="Pro residues" evidence="2">
    <location>
        <begin position="347"/>
        <end position="359"/>
    </location>
</feature>